<gene>
    <name evidence="2" type="ORF">FHX40_1541</name>
</gene>
<organism evidence="2 3">
    <name type="scientific">Thermopolyspora flexuosa</name>
    <dbReference type="NCBI Taxonomy" id="103836"/>
    <lineage>
        <taxon>Bacteria</taxon>
        <taxon>Bacillati</taxon>
        <taxon>Actinomycetota</taxon>
        <taxon>Actinomycetes</taxon>
        <taxon>Streptosporangiales</taxon>
        <taxon>Streptosporangiaceae</taxon>
        <taxon>Thermopolyspora</taxon>
    </lineage>
</organism>
<dbReference type="AlphaFoldDB" id="A0A543IWC6"/>
<dbReference type="Proteomes" id="UP000319213">
    <property type="component" value="Unassembled WGS sequence"/>
</dbReference>
<feature type="region of interest" description="Disordered" evidence="1">
    <location>
        <begin position="1"/>
        <end position="31"/>
    </location>
</feature>
<feature type="compositionally biased region" description="Pro residues" evidence="1">
    <location>
        <begin position="21"/>
        <end position="31"/>
    </location>
</feature>
<evidence type="ECO:0000256" key="1">
    <source>
        <dbReference type="SAM" id="MobiDB-lite"/>
    </source>
</evidence>
<keyword evidence="3" id="KW-1185">Reference proteome</keyword>
<sequence length="31" mass="3031">MILVTGAADGSQGATGRRVAEPPPAPAAGRR</sequence>
<evidence type="ECO:0000313" key="3">
    <source>
        <dbReference type="Proteomes" id="UP000319213"/>
    </source>
</evidence>
<protein>
    <submittedName>
        <fullName evidence="2">Uncharacterized protein</fullName>
    </submittedName>
</protein>
<accession>A0A543IWC6</accession>
<proteinExistence type="predicted"/>
<dbReference type="EMBL" id="VFPQ01000001">
    <property type="protein sequence ID" value="TQM74857.1"/>
    <property type="molecule type" value="Genomic_DNA"/>
</dbReference>
<comment type="caution">
    <text evidence="2">The sequence shown here is derived from an EMBL/GenBank/DDBJ whole genome shotgun (WGS) entry which is preliminary data.</text>
</comment>
<reference evidence="2 3" key="1">
    <citation type="submission" date="2019-06" db="EMBL/GenBank/DDBJ databases">
        <title>Sequencing the genomes of 1000 actinobacteria strains.</title>
        <authorList>
            <person name="Klenk H.-P."/>
        </authorList>
    </citation>
    <scope>NUCLEOTIDE SEQUENCE [LARGE SCALE GENOMIC DNA]</scope>
    <source>
        <strain evidence="2 3">DSM 43186</strain>
    </source>
</reference>
<name>A0A543IWC6_9ACTN</name>
<evidence type="ECO:0000313" key="2">
    <source>
        <dbReference type="EMBL" id="TQM74857.1"/>
    </source>
</evidence>